<dbReference type="InterPro" id="IPR049713">
    <property type="entry name" value="Pr6Pr-like"/>
</dbReference>
<feature type="transmembrane region" description="Helical" evidence="1">
    <location>
        <begin position="40"/>
        <end position="64"/>
    </location>
</feature>
<evidence type="ECO:0000313" key="2">
    <source>
        <dbReference type="EMBL" id="MFC6281250.1"/>
    </source>
</evidence>
<accession>A0ABW1TVI6</accession>
<feature type="transmembrane region" description="Helical" evidence="1">
    <location>
        <begin position="106"/>
        <end position="125"/>
    </location>
</feature>
<reference evidence="3" key="1">
    <citation type="journal article" date="2019" name="Int. J. Syst. Evol. Microbiol.">
        <title>The Global Catalogue of Microorganisms (GCM) 10K type strain sequencing project: providing services to taxonomists for standard genome sequencing and annotation.</title>
        <authorList>
            <consortium name="The Broad Institute Genomics Platform"/>
            <consortium name="The Broad Institute Genome Sequencing Center for Infectious Disease"/>
            <person name="Wu L."/>
            <person name="Ma J."/>
        </authorList>
    </citation>
    <scope>NUCLEOTIDE SEQUENCE [LARGE SCALE GENOMIC DNA]</scope>
    <source>
        <strain evidence="3">CCUG 39402</strain>
    </source>
</reference>
<gene>
    <name evidence="2" type="ORF">ACFQND_08415</name>
</gene>
<proteinExistence type="predicted"/>
<keyword evidence="1" id="KW-1133">Transmembrane helix</keyword>
<keyword evidence="1" id="KW-0812">Transmembrane</keyword>
<dbReference type="NCBIfam" id="NF038065">
    <property type="entry name" value="Pr6Pr"/>
    <property type="match status" value="1"/>
</dbReference>
<name>A0ABW1TVI6_9BURK</name>
<dbReference type="EMBL" id="JBHSRS010000018">
    <property type="protein sequence ID" value="MFC6281250.1"/>
    <property type="molecule type" value="Genomic_DNA"/>
</dbReference>
<dbReference type="Proteomes" id="UP001596270">
    <property type="component" value="Unassembled WGS sequence"/>
</dbReference>
<organism evidence="2 3">
    <name type="scientific">Polaromonas aquatica</name>
    <dbReference type="NCBI Taxonomy" id="332657"/>
    <lineage>
        <taxon>Bacteria</taxon>
        <taxon>Pseudomonadati</taxon>
        <taxon>Pseudomonadota</taxon>
        <taxon>Betaproteobacteria</taxon>
        <taxon>Burkholderiales</taxon>
        <taxon>Comamonadaceae</taxon>
        <taxon>Polaromonas</taxon>
    </lineage>
</organism>
<dbReference type="RefSeq" id="WP_371436815.1">
    <property type="nucleotide sequence ID" value="NZ_JBHSRS010000018.1"/>
</dbReference>
<feature type="transmembrane region" description="Helical" evidence="1">
    <location>
        <begin position="137"/>
        <end position="157"/>
    </location>
</feature>
<protein>
    <submittedName>
        <fullName evidence="2">Pr6Pr family membrane protein</fullName>
    </submittedName>
</protein>
<feature type="transmembrane region" description="Helical" evidence="1">
    <location>
        <begin position="76"/>
        <end position="94"/>
    </location>
</feature>
<keyword evidence="1" id="KW-0472">Membrane</keyword>
<feature type="transmembrane region" description="Helical" evidence="1">
    <location>
        <begin position="177"/>
        <end position="198"/>
    </location>
</feature>
<comment type="caution">
    <text evidence="2">The sequence shown here is derived from an EMBL/GenBank/DDBJ whole genome shotgun (WGS) entry which is preliminary data.</text>
</comment>
<keyword evidence="3" id="KW-1185">Reference proteome</keyword>
<evidence type="ECO:0000256" key="1">
    <source>
        <dbReference type="SAM" id="Phobius"/>
    </source>
</evidence>
<evidence type="ECO:0000313" key="3">
    <source>
        <dbReference type="Proteomes" id="UP001596270"/>
    </source>
</evidence>
<sequence length="207" mass="22817">MPSQSKLLSITTWLLGLLTLVAMATQLTIHLRLNFSLVNFFSYFTNLANLLAALVLIATASLRLASRELSPALESARAVSAVNMAVVGIVFSVLLRNVDLGSLQPWVNVLLHYVMPVAVMLEWLLRPPRTRFTARHVGLCLVIPLVYLAYVLVRGAAISWYPYPFLNPAHAGGYGGVALYVAGIALVFWLVACLLLIVPKRRQVRNH</sequence>